<evidence type="ECO:0000256" key="1">
    <source>
        <dbReference type="ARBA" id="ARBA00005843"/>
    </source>
</evidence>
<evidence type="ECO:0000256" key="3">
    <source>
        <dbReference type="ARBA" id="ARBA00022527"/>
    </source>
</evidence>
<dbReference type="PANTHER" id="PTHR46485">
    <property type="entry name" value="LIM DOMAIN KINASE 1"/>
    <property type="match status" value="1"/>
</dbReference>
<dbReference type="Gene3D" id="1.10.510.10">
    <property type="entry name" value="Transferase(Phosphotransferase) domain 1"/>
    <property type="match status" value="1"/>
</dbReference>
<protein>
    <recommendedName>
        <fullName evidence="2">non-specific serine/threonine protein kinase</fullName>
        <ecNumber evidence="2">2.7.11.1</ecNumber>
    </recommendedName>
</protein>
<dbReference type="OMA" id="NHTWIRM"/>
<dbReference type="CDD" id="cd13999">
    <property type="entry name" value="STKc_MAP3K-like"/>
    <property type="match status" value="1"/>
</dbReference>
<evidence type="ECO:0000313" key="14">
    <source>
        <dbReference type="Proteomes" id="UP000001396"/>
    </source>
</evidence>
<keyword evidence="3" id="KW-0723">Serine/threonine-protein kinase</keyword>
<reference evidence="13 14" key="1">
    <citation type="journal article" date="2011" name="Genome Res.">
        <title>Phylogeny-wide analysis of social amoeba genomes highlights ancient origins for complex intercellular communication.</title>
        <authorList>
            <person name="Heidel A.J."/>
            <person name="Lawal H.M."/>
            <person name="Felder M."/>
            <person name="Schilde C."/>
            <person name="Helps N.R."/>
            <person name="Tunggal B."/>
            <person name="Rivero F."/>
            <person name="John U."/>
            <person name="Schleicher M."/>
            <person name="Eichinger L."/>
            <person name="Platzer M."/>
            <person name="Noegel A.A."/>
            <person name="Schaap P."/>
            <person name="Gloeckner G."/>
        </authorList>
    </citation>
    <scope>NUCLEOTIDE SEQUENCE [LARGE SCALE GENOMIC DNA]</scope>
    <source>
        <strain evidence="14">ATCC 26659 / Pp 5 / PN500</strain>
    </source>
</reference>
<name>D3AZB2_HETP5</name>
<dbReference type="GO" id="GO:0005524">
    <property type="term" value="F:ATP binding"/>
    <property type="evidence" value="ECO:0007669"/>
    <property type="project" value="UniProtKB-UniRule"/>
</dbReference>
<keyword evidence="7 10" id="KW-0067">ATP-binding</keyword>
<dbReference type="PROSITE" id="PS50011">
    <property type="entry name" value="PROTEIN_KINASE_DOM"/>
    <property type="match status" value="1"/>
</dbReference>
<dbReference type="InterPro" id="IPR008271">
    <property type="entry name" value="Ser/Thr_kinase_AS"/>
</dbReference>
<comment type="caution">
    <text evidence="13">The sequence shown here is derived from an EMBL/GenBank/DDBJ whole genome shotgun (WGS) entry which is preliminary data.</text>
</comment>
<dbReference type="SMART" id="SM00220">
    <property type="entry name" value="S_TKc"/>
    <property type="match status" value="1"/>
</dbReference>
<dbReference type="PANTHER" id="PTHR46485:SF5">
    <property type="entry name" value="CENTER DIVIDER, ISOFORM A"/>
    <property type="match status" value="1"/>
</dbReference>
<evidence type="ECO:0000256" key="5">
    <source>
        <dbReference type="ARBA" id="ARBA00022741"/>
    </source>
</evidence>
<dbReference type="InterPro" id="IPR017441">
    <property type="entry name" value="Protein_kinase_ATP_BS"/>
</dbReference>
<proteinExistence type="inferred from homology"/>
<dbReference type="EC" id="2.7.11.1" evidence="2"/>
<feature type="domain" description="Protein kinase" evidence="12">
    <location>
        <begin position="24"/>
        <end position="289"/>
    </location>
</feature>
<evidence type="ECO:0000256" key="2">
    <source>
        <dbReference type="ARBA" id="ARBA00012513"/>
    </source>
</evidence>
<accession>D3AZB2</accession>
<dbReference type="PRINTS" id="PR00109">
    <property type="entry name" value="TYRKINASE"/>
</dbReference>
<evidence type="ECO:0000256" key="6">
    <source>
        <dbReference type="ARBA" id="ARBA00022777"/>
    </source>
</evidence>
<dbReference type="InterPro" id="IPR000719">
    <property type="entry name" value="Prot_kinase_dom"/>
</dbReference>
<dbReference type="AlphaFoldDB" id="D3AZB2"/>
<feature type="compositionally biased region" description="Acidic residues" evidence="11">
    <location>
        <begin position="458"/>
        <end position="496"/>
    </location>
</feature>
<feature type="compositionally biased region" description="Polar residues" evidence="11">
    <location>
        <begin position="716"/>
        <end position="729"/>
    </location>
</feature>
<evidence type="ECO:0000256" key="11">
    <source>
        <dbReference type="SAM" id="MobiDB-lite"/>
    </source>
</evidence>
<dbReference type="Proteomes" id="UP000001396">
    <property type="component" value="Unassembled WGS sequence"/>
</dbReference>
<evidence type="ECO:0000256" key="4">
    <source>
        <dbReference type="ARBA" id="ARBA00022679"/>
    </source>
</evidence>
<evidence type="ECO:0000256" key="10">
    <source>
        <dbReference type="PROSITE-ProRule" id="PRU10141"/>
    </source>
</evidence>
<feature type="region of interest" description="Disordered" evidence="11">
    <location>
        <begin position="716"/>
        <end position="866"/>
    </location>
</feature>
<keyword evidence="14" id="KW-1185">Reference proteome</keyword>
<feature type="compositionally biased region" description="Low complexity" evidence="11">
    <location>
        <begin position="367"/>
        <end position="378"/>
    </location>
</feature>
<feature type="compositionally biased region" description="Basic and acidic residues" evidence="11">
    <location>
        <begin position="730"/>
        <end position="750"/>
    </location>
</feature>
<sequence>MNGGGIDTSIPSIENAWTIAFEDLAIGREIGSGGFGKVYMGDYLGTPVAIKKIHIAPDDPNRKDLEKFLHREIETIKLFRHPNVIQFVGVAEKQGILYIVTELVQGGDLQWYLKNRSIDLPWLLRINIALDVSLAMSYLHSKNIVHRDLKSSNLLIDTQWKVKVCDFGFARIVDDENNKSMTICGTDNWMAPEMITGQDYDESCDVFSFGMLLYELITRNKPTPNMRLANYSVNAEMMVSQVGADCPEAFLMLMLQCSQFNPNDRPAFKLISQTLKTMKVDLFGENPSLQYPSLRSMANGTNGAPPPLPQQPQPGGLIADAKKIISTGQFDQKNSTGTESDDSDSSFSSDTDSDDQNHYQSTNETPQNNHQQQQQQPADQEDDDIDNDDELEVRDGEDDDYDEDVDASGNDDDDDDSNAHITQQQQQQQSGTMSASKRNVSFNISKTSYHTYEKESDYSDDDYYDDDDYDDEDEEDEIDYDDEYDDDEEYDEYDENEQQHHQQQNQRYQNIDVDYDAEEDDDDDDDRPPYSPQSDDPDSDIDDVIIHDADVSFDSSDLVKEVISAANKNNISNTTVDISVDHTSSPTPIEPIQVTEQPKEEEQVPTAPVQVIAQEEQTKPQQLVEEVKVEETVLPVEEIKPSVVEEVKIEENKPEEVVLPVVPPEKVEAISVQSNEEQQQSPAAVVAIEETKAHIVEEPKVEVVETTPEPVAEVINKSTTVQQETTISTEESKEVKPAVIVEIHDTDKNQQQHQHPAVETMSLHVNADKSQELTTTTTTETKLDIVEPIPTSQQQPQHQKSDISITTTSTTTTQSSSSSSSSTSNKTNSPTIKSQGVASNSKTASPKLAATQPTSKSESSEKAPLISTKVQRKCCSCYMM</sequence>
<dbReference type="RefSeq" id="XP_020437603.1">
    <property type="nucleotide sequence ID" value="XM_020572460.1"/>
</dbReference>
<keyword evidence="6 13" id="KW-0418">Kinase</keyword>
<feature type="region of interest" description="Disordered" evidence="11">
    <location>
        <begin position="577"/>
        <end position="605"/>
    </location>
</feature>
<dbReference type="InterPro" id="IPR050940">
    <property type="entry name" value="Actin_reg-Ser/Thr_kinase"/>
</dbReference>
<dbReference type="Pfam" id="PF07714">
    <property type="entry name" value="PK_Tyr_Ser-Thr"/>
    <property type="match status" value="1"/>
</dbReference>
<feature type="region of interest" description="Disordered" evidence="11">
    <location>
        <begin position="291"/>
        <end position="316"/>
    </location>
</feature>
<feature type="compositionally biased region" description="Acidic residues" evidence="11">
    <location>
        <begin position="379"/>
        <end position="416"/>
    </location>
</feature>
<feature type="compositionally biased region" description="Polar residues" evidence="11">
    <location>
        <begin position="291"/>
        <end position="302"/>
    </location>
</feature>
<dbReference type="PROSITE" id="PS00107">
    <property type="entry name" value="PROTEIN_KINASE_ATP"/>
    <property type="match status" value="1"/>
</dbReference>
<evidence type="ECO:0000256" key="9">
    <source>
        <dbReference type="ARBA" id="ARBA00048679"/>
    </source>
</evidence>
<dbReference type="SUPFAM" id="SSF56112">
    <property type="entry name" value="Protein kinase-like (PK-like)"/>
    <property type="match status" value="1"/>
</dbReference>
<feature type="region of interest" description="Disordered" evidence="11">
    <location>
        <begin position="330"/>
        <end position="544"/>
    </location>
</feature>
<feature type="compositionally biased region" description="Acidic residues" evidence="11">
    <location>
        <begin position="513"/>
        <end position="526"/>
    </location>
</feature>
<dbReference type="InterPro" id="IPR011009">
    <property type="entry name" value="Kinase-like_dom_sf"/>
</dbReference>
<evidence type="ECO:0000313" key="13">
    <source>
        <dbReference type="EMBL" id="EFA85495.1"/>
    </source>
</evidence>
<dbReference type="InParanoid" id="D3AZB2"/>
<organism evidence="13 14">
    <name type="scientific">Heterostelium pallidum (strain ATCC 26659 / Pp 5 / PN500)</name>
    <name type="common">Cellular slime mold</name>
    <name type="synonym">Polysphondylium pallidum</name>
    <dbReference type="NCBI Taxonomy" id="670386"/>
    <lineage>
        <taxon>Eukaryota</taxon>
        <taxon>Amoebozoa</taxon>
        <taxon>Evosea</taxon>
        <taxon>Eumycetozoa</taxon>
        <taxon>Dictyostelia</taxon>
        <taxon>Acytosteliales</taxon>
        <taxon>Acytosteliaceae</taxon>
        <taxon>Heterostelium</taxon>
    </lineage>
</organism>
<gene>
    <name evidence="13" type="primary">kinX</name>
    <name evidence="13" type="ORF">PPL_01452</name>
</gene>
<evidence type="ECO:0000256" key="8">
    <source>
        <dbReference type="ARBA" id="ARBA00047899"/>
    </source>
</evidence>
<keyword evidence="4" id="KW-0808">Transferase</keyword>
<dbReference type="InterPro" id="IPR001245">
    <property type="entry name" value="Ser-Thr/Tyr_kinase_cat_dom"/>
</dbReference>
<comment type="similarity">
    <text evidence="1">Belongs to the protein kinase superfamily. TKL Ser/Thr protein kinase family.</text>
</comment>
<dbReference type="Gene3D" id="3.30.200.20">
    <property type="entry name" value="Phosphorylase Kinase, domain 1"/>
    <property type="match status" value="1"/>
</dbReference>
<dbReference type="EMBL" id="ADBJ01000007">
    <property type="protein sequence ID" value="EFA85495.1"/>
    <property type="molecule type" value="Genomic_DNA"/>
</dbReference>
<dbReference type="STRING" id="670386.D3AZB2"/>
<keyword evidence="5 10" id="KW-0547">Nucleotide-binding</keyword>
<comment type="catalytic activity">
    <reaction evidence="9">
        <text>L-seryl-[protein] + ATP = O-phospho-L-seryl-[protein] + ADP + H(+)</text>
        <dbReference type="Rhea" id="RHEA:17989"/>
        <dbReference type="Rhea" id="RHEA-COMP:9863"/>
        <dbReference type="Rhea" id="RHEA-COMP:11604"/>
        <dbReference type="ChEBI" id="CHEBI:15378"/>
        <dbReference type="ChEBI" id="CHEBI:29999"/>
        <dbReference type="ChEBI" id="CHEBI:30616"/>
        <dbReference type="ChEBI" id="CHEBI:83421"/>
        <dbReference type="ChEBI" id="CHEBI:456216"/>
        <dbReference type="EC" id="2.7.11.1"/>
    </reaction>
</comment>
<evidence type="ECO:0000259" key="12">
    <source>
        <dbReference type="PROSITE" id="PS50011"/>
    </source>
</evidence>
<dbReference type="GO" id="GO:0004674">
    <property type="term" value="F:protein serine/threonine kinase activity"/>
    <property type="evidence" value="ECO:0007669"/>
    <property type="project" value="UniProtKB-KW"/>
</dbReference>
<evidence type="ECO:0000256" key="7">
    <source>
        <dbReference type="ARBA" id="ARBA00022840"/>
    </source>
</evidence>
<feature type="binding site" evidence="10">
    <location>
        <position position="52"/>
    </location>
    <ligand>
        <name>ATP</name>
        <dbReference type="ChEBI" id="CHEBI:30616"/>
    </ligand>
</feature>
<feature type="compositionally biased region" description="Low complexity" evidence="11">
    <location>
        <begin position="802"/>
        <end position="834"/>
    </location>
</feature>
<dbReference type="GeneID" id="31356980"/>
<dbReference type="PROSITE" id="PS00108">
    <property type="entry name" value="PROTEIN_KINASE_ST"/>
    <property type="match status" value="1"/>
</dbReference>
<feature type="compositionally biased region" description="Polar residues" evidence="11">
    <location>
        <begin position="577"/>
        <end position="587"/>
    </location>
</feature>
<comment type="catalytic activity">
    <reaction evidence="8">
        <text>L-threonyl-[protein] + ATP = O-phospho-L-threonyl-[protein] + ADP + H(+)</text>
        <dbReference type="Rhea" id="RHEA:46608"/>
        <dbReference type="Rhea" id="RHEA-COMP:11060"/>
        <dbReference type="Rhea" id="RHEA-COMP:11605"/>
        <dbReference type="ChEBI" id="CHEBI:15378"/>
        <dbReference type="ChEBI" id="CHEBI:30013"/>
        <dbReference type="ChEBI" id="CHEBI:30616"/>
        <dbReference type="ChEBI" id="CHEBI:61977"/>
        <dbReference type="ChEBI" id="CHEBI:456216"/>
        <dbReference type="EC" id="2.7.11.1"/>
    </reaction>
</comment>
<feature type="compositionally biased region" description="Polar residues" evidence="11">
    <location>
        <begin position="430"/>
        <end position="450"/>
    </location>
</feature>